<accession>A0AAW2EPT1</accession>
<evidence type="ECO:0000313" key="3">
    <source>
        <dbReference type="Proteomes" id="UP001430953"/>
    </source>
</evidence>
<feature type="region of interest" description="Disordered" evidence="1">
    <location>
        <begin position="42"/>
        <end position="72"/>
    </location>
</feature>
<name>A0AAW2EPT1_9HYME</name>
<dbReference type="AlphaFoldDB" id="A0AAW2EPT1"/>
<dbReference type="EMBL" id="JADYXP020000021">
    <property type="protein sequence ID" value="KAL0103692.1"/>
    <property type="molecule type" value="Genomic_DNA"/>
</dbReference>
<reference evidence="2 3" key="1">
    <citation type="submission" date="2023-03" db="EMBL/GenBank/DDBJ databases">
        <title>High recombination rates correlate with genetic variation in Cardiocondyla obscurior ants.</title>
        <authorList>
            <person name="Errbii M."/>
        </authorList>
    </citation>
    <scope>NUCLEOTIDE SEQUENCE [LARGE SCALE GENOMIC DNA]</scope>
    <source>
        <strain evidence="2">Alpha-2009</strain>
        <tissue evidence="2">Whole body</tissue>
    </source>
</reference>
<gene>
    <name evidence="2" type="ORF">PUN28_017745</name>
</gene>
<proteinExistence type="predicted"/>
<sequence length="117" mass="13273">MLKPLEKRYAPGLFSSGITFHADSGEIVSRLETVIPAAPRWPHSVAAETSRDVQQPTTSSLTRERKKERRGAMISRRLGVVTCRRTPVCRVRLSVRLPSFRERRCSHLHRKTAHGTT</sequence>
<evidence type="ECO:0000313" key="2">
    <source>
        <dbReference type="EMBL" id="KAL0103692.1"/>
    </source>
</evidence>
<feature type="compositionally biased region" description="Polar residues" evidence="1">
    <location>
        <begin position="52"/>
        <end position="61"/>
    </location>
</feature>
<comment type="caution">
    <text evidence="2">The sequence shown here is derived from an EMBL/GenBank/DDBJ whole genome shotgun (WGS) entry which is preliminary data.</text>
</comment>
<keyword evidence="3" id="KW-1185">Reference proteome</keyword>
<dbReference type="Proteomes" id="UP001430953">
    <property type="component" value="Unassembled WGS sequence"/>
</dbReference>
<protein>
    <submittedName>
        <fullName evidence="2">Uncharacterized protein</fullName>
    </submittedName>
</protein>
<evidence type="ECO:0000256" key="1">
    <source>
        <dbReference type="SAM" id="MobiDB-lite"/>
    </source>
</evidence>
<organism evidence="2 3">
    <name type="scientific">Cardiocondyla obscurior</name>
    <dbReference type="NCBI Taxonomy" id="286306"/>
    <lineage>
        <taxon>Eukaryota</taxon>
        <taxon>Metazoa</taxon>
        <taxon>Ecdysozoa</taxon>
        <taxon>Arthropoda</taxon>
        <taxon>Hexapoda</taxon>
        <taxon>Insecta</taxon>
        <taxon>Pterygota</taxon>
        <taxon>Neoptera</taxon>
        <taxon>Endopterygota</taxon>
        <taxon>Hymenoptera</taxon>
        <taxon>Apocrita</taxon>
        <taxon>Aculeata</taxon>
        <taxon>Formicoidea</taxon>
        <taxon>Formicidae</taxon>
        <taxon>Myrmicinae</taxon>
        <taxon>Cardiocondyla</taxon>
    </lineage>
</organism>